<dbReference type="PANTHER" id="PTHR20883">
    <property type="entry name" value="PHYTANOYL-COA DIOXYGENASE DOMAIN CONTAINING 1"/>
    <property type="match status" value="1"/>
</dbReference>
<name>A0A9C7FAX0_9BURK</name>
<dbReference type="SUPFAM" id="SSF51197">
    <property type="entry name" value="Clavaminate synthase-like"/>
    <property type="match status" value="1"/>
</dbReference>
<evidence type="ECO:0000256" key="1">
    <source>
        <dbReference type="ARBA" id="ARBA00001954"/>
    </source>
</evidence>
<dbReference type="KEGG" id="pyt:PKF023_03440"/>
<dbReference type="GO" id="GO:0016706">
    <property type="term" value="F:2-oxoglutarate-dependent dioxygenase activity"/>
    <property type="evidence" value="ECO:0007669"/>
    <property type="project" value="UniProtKB-ARBA"/>
</dbReference>
<comment type="cofactor">
    <cofactor evidence="1">
        <name>Fe(2+)</name>
        <dbReference type="ChEBI" id="CHEBI:29033"/>
    </cofactor>
</comment>
<gene>
    <name evidence="2" type="ORF">PKF023_03440</name>
</gene>
<dbReference type="GO" id="GO:0005506">
    <property type="term" value="F:iron ion binding"/>
    <property type="evidence" value="ECO:0007669"/>
    <property type="project" value="UniProtKB-ARBA"/>
</dbReference>
<protein>
    <recommendedName>
        <fullName evidence="3">Phytanoyl-CoA dioxygenase (PhyH)</fullName>
    </recommendedName>
</protein>
<dbReference type="Proteomes" id="UP001211097">
    <property type="component" value="Chromosome"/>
</dbReference>
<evidence type="ECO:0008006" key="3">
    <source>
        <dbReference type="Google" id="ProtNLM"/>
    </source>
</evidence>
<accession>A0A9C7FAX0</accession>
<reference evidence="2" key="1">
    <citation type="submission" date="2022-11" db="EMBL/GenBank/DDBJ databases">
        <title>Complete Genome Sequences of three Polynucleobacter sp. Subcluster PnecC Strains KF022, KF023, and KF032 Isolated from a Shallow Eutrophic Lake in Japan.</title>
        <authorList>
            <person name="Ogata Y."/>
            <person name="Watanabe K."/>
            <person name="Takemine S."/>
            <person name="Shindo C."/>
            <person name="Kurokawa R."/>
            <person name="Suda W."/>
        </authorList>
    </citation>
    <scope>NUCLEOTIDE SEQUENCE</scope>
    <source>
        <strain evidence="2">KF023</strain>
    </source>
</reference>
<sequence length="277" mass="31583">MTNNYLQNFLTISKSTLFFNLRKFKRRKNFNAKKTDEIKKHLNNLRAHGYSIVENFLSKEECASMIKSIDHAFEVYPEATWTGLKSADRRIFGAEHLGGLFNEFFKNDFMHQVGSQYFRGLLGNLQTLAGRIDAVEGNIGSGEGWHRDGNNFQFKSLVYLSDANPENGPFQLIRNSHRLSQILKDSYVLNLQNPLGTRFTDGQINTLLANDPDRLITLSAPAGTMVLVDVSAIHRGSPVEVGRRYAMFNYYYPSYDLTGRLEKFLPRLTPEMVIANI</sequence>
<dbReference type="PANTHER" id="PTHR20883:SF48">
    <property type="entry name" value="ECTOINE DIOXYGENASE"/>
    <property type="match status" value="1"/>
</dbReference>
<organism evidence="2">
    <name type="scientific">Polynucleobacter yangtzensis</name>
    <dbReference type="NCBI Taxonomy" id="1743159"/>
    <lineage>
        <taxon>Bacteria</taxon>
        <taxon>Pseudomonadati</taxon>
        <taxon>Pseudomonadota</taxon>
        <taxon>Betaproteobacteria</taxon>
        <taxon>Burkholderiales</taxon>
        <taxon>Burkholderiaceae</taxon>
        <taxon>Polynucleobacter</taxon>
    </lineage>
</organism>
<evidence type="ECO:0000313" key="2">
    <source>
        <dbReference type="EMBL" id="BDT76541.1"/>
    </source>
</evidence>
<proteinExistence type="predicted"/>
<dbReference type="EMBL" id="AP026973">
    <property type="protein sequence ID" value="BDT76541.1"/>
    <property type="molecule type" value="Genomic_DNA"/>
</dbReference>
<dbReference type="Gene3D" id="2.60.120.620">
    <property type="entry name" value="q2cbj1_9rhob like domain"/>
    <property type="match status" value="1"/>
</dbReference>
<dbReference type="AlphaFoldDB" id="A0A9C7FAX0"/>
<dbReference type="InterPro" id="IPR008775">
    <property type="entry name" value="Phytyl_CoA_dOase-like"/>
</dbReference>
<dbReference type="Pfam" id="PF05721">
    <property type="entry name" value="PhyH"/>
    <property type="match status" value="1"/>
</dbReference>
<dbReference type="RefSeq" id="WP_281742915.1">
    <property type="nucleotide sequence ID" value="NZ_AP026973.1"/>
</dbReference>